<dbReference type="Proteomes" id="UP000054404">
    <property type="component" value="Unassembled WGS sequence"/>
</dbReference>
<comment type="caution">
    <text evidence="7">The sequence shown here is derived from an EMBL/GenBank/DDBJ whole genome shotgun (WGS) entry which is preliminary data.</text>
</comment>
<dbReference type="InterPro" id="IPR027417">
    <property type="entry name" value="P-loop_NTPase"/>
</dbReference>
<feature type="region of interest" description="Disordered" evidence="5">
    <location>
        <begin position="551"/>
        <end position="579"/>
    </location>
</feature>
<dbReference type="GO" id="GO:0016887">
    <property type="term" value="F:ATP hydrolysis activity"/>
    <property type="evidence" value="ECO:0007669"/>
    <property type="project" value="InterPro"/>
</dbReference>
<evidence type="ECO:0000313" key="8">
    <source>
        <dbReference type="Proteomes" id="UP000054404"/>
    </source>
</evidence>
<feature type="domain" description="Rad50/SbcC-type AAA" evidence="6">
    <location>
        <begin position="6"/>
        <end position="214"/>
    </location>
</feature>
<protein>
    <recommendedName>
        <fullName evidence="3">Nuclease SbcCD subunit C</fullName>
    </recommendedName>
</protein>
<dbReference type="EMBL" id="LNIZ01000003">
    <property type="protein sequence ID" value="KTF04321.1"/>
    <property type="molecule type" value="Genomic_DNA"/>
</dbReference>
<evidence type="ECO:0000256" key="3">
    <source>
        <dbReference type="ARBA" id="ARBA00013368"/>
    </source>
</evidence>
<evidence type="ECO:0000313" key="7">
    <source>
        <dbReference type="EMBL" id="KTF04321.1"/>
    </source>
</evidence>
<accession>A0A0W1KJY7</accession>
<comment type="similarity">
    <text evidence="1">Belongs to the SMC family. SbcC subfamily.</text>
</comment>
<feature type="coiled-coil region" evidence="4">
    <location>
        <begin position="600"/>
        <end position="663"/>
    </location>
</feature>
<gene>
    <name evidence="7" type="primary">sbcC</name>
    <name evidence="7" type="ORF">AQZ59_00842</name>
</gene>
<comment type="subunit">
    <text evidence="2">Heterodimer of SbcC and SbcD.</text>
</comment>
<evidence type="ECO:0000256" key="1">
    <source>
        <dbReference type="ARBA" id="ARBA00006930"/>
    </source>
</evidence>
<dbReference type="Pfam" id="PF13558">
    <property type="entry name" value="SbcC_Walker_B"/>
    <property type="match status" value="1"/>
</dbReference>
<evidence type="ECO:0000259" key="6">
    <source>
        <dbReference type="Pfam" id="PF13476"/>
    </source>
</evidence>
<dbReference type="OrthoDB" id="9795626at2"/>
<dbReference type="STRING" id="59561.AQZ59_00842"/>
<dbReference type="Pfam" id="PF13476">
    <property type="entry name" value="AAA_23"/>
    <property type="match status" value="1"/>
</dbReference>
<dbReference type="PANTHER" id="PTHR32114">
    <property type="entry name" value="ABC TRANSPORTER ABCH.3"/>
    <property type="match status" value="1"/>
</dbReference>
<organism evidence="7 8">
    <name type="scientific">Trueperella bernardiae</name>
    <dbReference type="NCBI Taxonomy" id="59561"/>
    <lineage>
        <taxon>Bacteria</taxon>
        <taxon>Bacillati</taxon>
        <taxon>Actinomycetota</taxon>
        <taxon>Actinomycetes</taxon>
        <taxon>Actinomycetales</taxon>
        <taxon>Actinomycetaceae</taxon>
        <taxon>Trueperella</taxon>
    </lineage>
</organism>
<dbReference type="PANTHER" id="PTHR32114:SF2">
    <property type="entry name" value="ABC TRANSPORTER ABCH.3"/>
    <property type="match status" value="1"/>
</dbReference>
<evidence type="ECO:0000256" key="5">
    <source>
        <dbReference type="SAM" id="MobiDB-lite"/>
    </source>
</evidence>
<name>A0A0W1KJY7_9ACTO</name>
<dbReference type="AlphaFoldDB" id="A0A0W1KJY7"/>
<dbReference type="Gene3D" id="3.40.50.300">
    <property type="entry name" value="P-loop containing nucleotide triphosphate hydrolases"/>
    <property type="match status" value="2"/>
</dbReference>
<dbReference type="GO" id="GO:0006302">
    <property type="term" value="P:double-strand break repair"/>
    <property type="evidence" value="ECO:0007669"/>
    <property type="project" value="InterPro"/>
</dbReference>
<evidence type="ECO:0000256" key="4">
    <source>
        <dbReference type="SAM" id="Coils"/>
    </source>
</evidence>
<dbReference type="PATRIC" id="fig|59561.3.peg.835"/>
<dbReference type="SUPFAM" id="SSF52540">
    <property type="entry name" value="P-loop containing nucleoside triphosphate hydrolases"/>
    <property type="match status" value="1"/>
</dbReference>
<proteinExistence type="inferred from homology"/>
<dbReference type="InterPro" id="IPR038729">
    <property type="entry name" value="Rad50/SbcC_AAA"/>
</dbReference>
<evidence type="ECO:0000256" key="2">
    <source>
        <dbReference type="ARBA" id="ARBA00011322"/>
    </source>
</evidence>
<keyword evidence="8" id="KW-1185">Reference proteome</keyword>
<keyword evidence="4" id="KW-0175">Coiled coil</keyword>
<feature type="coiled-coil region" evidence="4">
    <location>
        <begin position="430"/>
        <end position="464"/>
    </location>
</feature>
<dbReference type="RefSeq" id="WP_062613408.1">
    <property type="nucleotide sequence ID" value="NZ_LNIZ01000003.1"/>
</dbReference>
<reference evidence="7 8" key="1">
    <citation type="submission" date="2015-11" db="EMBL/GenBank/DDBJ databases">
        <title>Draft Genome Sequence of the Type Strain Trueperella bernardiae LCDC 89-0504T, Isolated from Blood Culture.</title>
        <authorList>
            <person name="Bernier A.-M."/>
            <person name="Bernard K."/>
        </authorList>
    </citation>
    <scope>NUCLEOTIDE SEQUENCE [LARGE SCALE GENOMIC DNA]</scope>
    <source>
        <strain evidence="7 8">LCDC 89-0504</strain>
    </source>
</reference>
<sequence>MQFRHLTFSAIGPFPGTHTINFDDLTASGLFLFDGPTGAGKSSIIDAIVFALYGDVAGSDSDRSRMRSSYAPGTVESVVELVFTIASGTYRVRRTPAYLKQKVRGEGTTPIGATAHLWRMSEAAVEAKKWEAGEILGSKISQVDAELEGLLGLTREQFVQTVVLPQGQFAQFLKMKSTERAALLETLFNTSDYKRFAYALEDAAKEARGKVKAASEEAIRALHSWLDIDGVAEQFPHLVQLVLEPDDEAPLEAIAEADHVLGQAWAAASELTVEVGAAARQAAQALQQAEILTAAIAERGRLVAERAVLAERAPRIEEARAKIAAHESVALAIDRLNREDSAREALSAIALPAGMASAGASGPDAAATEPSATGAVGTPAAGAATVTDIDSLASAIAAQEGVLEAAESVIDSCDAELAGINTQLGALAELAALEAGLSQRREELAGLEKEAEALQARAAELDEQLAAYPSRAAEFDSALQAKRTLAATAPVITEKLASQQAAQATATKLTDVEGTLERARGTLVKAAAAHSAQREKLNATTEAWRRSMASNLASTLSESEPCPVCGSTEHPAPAAPAADSATLEQVQAEEAALAPLAAALDQANQKVTALSSSAEALRSQLGDATPESIAATIVALTADLAKASAAEKNAAAMEAERAALEDAQAKQRLALGQVREDQRALTERTASASQMLGADTARVSDARGEFPSVHDRQAALGRQREQLSSLRAVATTAASAARSLEEARAAASEALAAAHVTAAQARASHLPRPTLTALKKEVEDHAAQCASIEGQLASERLQVEGQEVDLEAARRADAAAREAVSQANRAEAIASQRMTASNGHLARLHAAHRDWKRISDAAGPAVRLADLANAGSMSLSRVKLTVWVLLRRFEQIVERANEHLARFSFGRYELRRADEGRGELKSGLGLEVVHHDSGPGGDHVRSPGTLSGGETFYTSLALALALSEVVQAENGGIRIDTLLIDEGFGSLSSDYLQTVMDTLGQLRADGRTVGVVSHVEELKAMIPDRVTVKPLDRGGSTMSVSA</sequence>